<accession>A0A8X6SY50</accession>
<reference evidence="1" key="1">
    <citation type="submission" date="2020-08" db="EMBL/GenBank/DDBJ databases">
        <title>Multicomponent nature underlies the extraordinary mechanical properties of spider dragline silk.</title>
        <authorList>
            <person name="Kono N."/>
            <person name="Nakamura H."/>
            <person name="Mori M."/>
            <person name="Yoshida Y."/>
            <person name="Ohtoshi R."/>
            <person name="Malay A.D."/>
            <person name="Moran D.A.P."/>
            <person name="Tomita M."/>
            <person name="Numata K."/>
            <person name="Arakawa K."/>
        </authorList>
    </citation>
    <scope>NUCLEOTIDE SEQUENCE</scope>
</reference>
<dbReference type="AlphaFoldDB" id="A0A8X6SY50"/>
<organism evidence="1 2">
    <name type="scientific">Trichonephila clavipes</name>
    <name type="common">Golden silk orbweaver</name>
    <name type="synonym">Nephila clavipes</name>
    <dbReference type="NCBI Taxonomy" id="2585209"/>
    <lineage>
        <taxon>Eukaryota</taxon>
        <taxon>Metazoa</taxon>
        <taxon>Ecdysozoa</taxon>
        <taxon>Arthropoda</taxon>
        <taxon>Chelicerata</taxon>
        <taxon>Arachnida</taxon>
        <taxon>Araneae</taxon>
        <taxon>Araneomorphae</taxon>
        <taxon>Entelegynae</taxon>
        <taxon>Araneoidea</taxon>
        <taxon>Nephilidae</taxon>
        <taxon>Trichonephila</taxon>
    </lineage>
</organism>
<dbReference type="Proteomes" id="UP000887159">
    <property type="component" value="Unassembled WGS sequence"/>
</dbReference>
<protein>
    <submittedName>
        <fullName evidence="1">Uncharacterized protein</fullName>
    </submittedName>
</protein>
<gene>
    <name evidence="1" type="ORF">TNCV_2148181</name>
</gene>
<comment type="caution">
    <text evidence="1">The sequence shown here is derived from an EMBL/GenBank/DDBJ whole genome shotgun (WGS) entry which is preliminary data.</text>
</comment>
<evidence type="ECO:0000313" key="1">
    <source>
        <dbReference type="EMBL" id="GFY20125.1"/>
    </source>
</evidence>
<name>A0A8X6SY50_TRICX</name>
<keyword evidence="2" id="KW-1185">Reference proteome</keyword>
<proteinExistence type="predicted"/>
<sequence length="136" mass="15230">MYGRGLRDLTPQRCSCSVYRQCVREGHVSEKSSTTLNHDTGCRTSMAMHNATFHQPLTKVSPNSNPTIVTLQAEEGFVSKHNVVPFRCPRPSFIAPLVVQTIVVSQSRVNEAVDALRTFYFAANGIEWYERTPNDA</sequence>
<evidence type="ECO:0000313" key="2">
    <source>
        <dbReference type="Proteomes" id="UP000887159"/>
    </source>
</evidence>
<dbReference type="EMBL" id="BMAU01021354">
    <property type="protein sequence ID" value="GFY20125.1"/>
    <property type="molecule type" value="Genomic_DNA"/>
</dbReference>